<proteinExistence type="predicted"/>
<protein>
    <submittedName>
        <fullName evidence="1">Ubiquitin-like domain-containing protein</fullName>
    </submittedName>
</protein>
<dbReference type="WBParaSite" id="ECPE_0001684701-mRNA-1">
    <property type="protein sequence ID" value="ECPE_0001684701-mRNA-1"/>
    <property type="gene ID" value="ECPE_0001684701"/>
</dbReference>
<dbReference type="Gene3D" id="3.10.20.90">
    <property type="entry name" value="Phosphatidylinositol 3-kinase Catalytic Subunit, Chain A, domain 1"/>
    <property type="match status" value="1"/>
</dbReference>
<reference evidence="1" key="1">
    <citation type="submission" date="2016-06" db="UniProtKB">
        <authorList>
            <consortium name="WormBaseParasite"/>
        </authorList>
    </citation>
    <scope>IDENTIFICATION</scope>
</reference>
<dbReference type="SUPFAM" id="SSF54236">
    <property type="entry name" value="Ubiquitin-like"/>
    <property type="match status" value="1"/>
</dbReference>
<name>A0A183BC69_9TREM</name>
<dbReference type="AlphaFoldDB" id="A0A183BC69"/>
<organism evidence="1">
    <name type="scientific">Echinostoma caproni</name>
    <dbReference type="NCBI Taxonomy" id="27848"/>
    <lineage>
        <taxon>Eukaryota</taxon>
        <taxon>Metazoa</taxon>
        <taxon>Spiralia</taxon>
        <taxon>Lophotrochozoa</taxon>
        <taxon>Platyhelminthes</taxon>
        <taxon>Trematoda</taxon>
        <taxon>Digenea</taxon>
        <taxon>Plagiorchiida</taxon>
        <taxon>Echinostomata</taxon>
        <taxon>Echinostomatoidea</taxon>
        <taxon>Echinostomatidae</taxon>
        <taxon>Echinostoma</taxon>
    </lineage>
</organism>
<evidence type="ECO:0000313" key="1">
    <source>
        <dbReference type="WBParaSite" id="ECPE_0001684701-mRNA-1"/>
    </source>
</evidence>
<accession>A0A183BC69</accession>
<sequence>LKLEPSSNGCAKPDDTGIVRRIHSRMTVSHLKMLARRLFKLPPRVSFDLVAQGERHQAINAELPMDAETREVGFYNLEDGDVIYLRLR</sequence>
<dbReference type="InterPro" id="IPR029071">
    <property type="entry name" value="Ubiquitin-like_domsf"/>
</dbReference>